<evidence type="ECO:0000313" key="2">
    <source>
        <dbReference type="EMBL" id="KAB1215764.1"/>
    </source>
</evidence>
<evidence type="ECO:0000313" key="3">
    <source>
        <dbReference type="Proteomes" id="UP000516437"/>
    </source>
</evidence>
<feature type="region of interest" description="Disordered" evidence="1">
    <location>
        <begin position="298"/>
        <end position="339"/>
    </location>
</feature>
<feature type="compositionally biased region" description="Polar residues" evidence="1">
    <location>
        <begin position="322"/>
        <end position="335"/>
    </location>
</feature>
<name>A0A6A1VS55_9ROSI</name>
<reference evidence="2 3" key="1">
    <citation type="journal article" date="2019" name="Plant Biotechnol. J.">
        <title>The red bayberry genome and genetic basis of sex determination.</title>
        <authorList>
            <person name="Jia H.M."/>
            <person name="Jia H.J."/>
            <person name="Cai Q.L."/>
            <person name="Wang Y."/>
            <person name="Zhao H.B."/>
            <person name="Yang W.F."/>
            <person name="Wang G.Y."/>
            <person name="Li Y.H."/>
            <person name="Zhan D.L."/>
            <person name="Shen Y.T."/>
            <person name="Niu Q.F."/>
            <person name="Chang L."/>
            <person name="Qiu J."/>
            <person name="Zhao L."/>
            <person name="Xie H.B."/>
            <person name="Fu W.Y."/>
            <person name="Jin J."/>
            <person name="Li X.W."/>
            <person name="Jiao Y."/>
            <person name="Zhou C.C."/>
            <person name="Tu T."/>
            <person name="Chai C.Y."/>
            <person name="Gao J.L."/>
            <person name="Fan L.J."/>
            <person name="van de Weg E."/>
            <person name="Wang J.Y."/>
            <person name="Gao Z.S."/>
        </authorList>
    </citation>
    <scope>NUCLEOTIDE SEQUENCE [LARGE SCALE GENOMIC DNA]</scope>
    <source>
        <tissue evidence="2">Leaves</tissue>
    </source>
</reference>
<accession>A0A6A1VS55</accession>
<keyword evidence="3" id="KW-1185">Reference proteome</keyword>
<sequence length="372" mass="42264">MAMGDDIDHWGVQPPLLRNRWPLGRRHHESLYSCSSAMDCIELSLRCREGGHQPCHLGIKQWTPKALQWSYSTDIAFIHHTASYQMIMTGIVSKNIKCLLNMDVLRGIGNLHQVENICQGNLSELNIVIVNGQEKITGMVKDVSKKNIVVHLVDIVNQELGGKKLTAKEVDIELTGYWPKFMPILHQDSQVKPLGYFTKMESSETNRFGLSFFFLDLEYEGQSIQSNFEERGWAQFLESTGDVYVDLVRDFYAQVLTVDANVEELTIQIQTPIGPICRSTFSRNATHLAQGGAHVAGDVNADEDAMDGRPPPRSLPTRRGRSSTYEVGQSSSSQVERPPWMNMLLEEITVRMDERFDKIKEEIHELRNERDT</sequence>
<proteinExistence type="predicted"/>
<dbReference type="AlphaFoldDB" id="A0A6A1VS55"/>
<gene>
    <name evidence="2" type="ORF">CJ030_MR4G003026</name>
</gene>
<evidence type="ECO:0000256" key="1">
    <source>
        <dbReference type="SAM" id="MobiDB-lite"/>
    </source>
</evidence>
<comment type="caution">
    <text evidence="2">The sequence shown here is derived from an EMBL/GenBank/DDBJ whole genome shotgun (WGS) entry which is preliminary data.</text>
</comment>
<dbReference type="EMBL" id="RXIC02000022">
    <property type="protein sequence ID" value="KAB1215764.1"/>
    <property type="molecule type" value="Genomic_DNA"/>
</dbReference>
<dbReference type="OrthoDB" id="1102012at2759"/>
<dbReference type="Proteomes" id="UP000516437">
    <property type="component" value="Chromosome 4"/>
</dbReference>
<protein>
    <submittedName>
        <fullName evidence="2">Uncharacterized protein</fullName>
    </submittedName>
</protein>
<organism evidence="2 3">
    <name type="scientific">Morella rubra</name>
    <name type="common">Chinese bayberry</name>
    <dbReference type="NCBI Taxonomy" id="262757"/>
    <lineage>
        <taxon>Eukaryota</taxon>
        <taxon>Viridiplantae</taxon>
        <taxon>Streptophyta</taxon>
        <taxon>Embryophyta</taxon>
        <taxon>Tracheophyta</taxon>
        <taxon>Spermatophyta</taxon>
        <taxon>Magnoliopsida</taxon>
        <taxon>eudicotyledons</taxon>
        <taxon>Gunneridae</taxon>
        <taxon>Pentapetalae</taxon>
        <taxon>rosids</taxon>
        <taxon>fabids</taxon>
        <taxon>Fagales</taxon>
        <taxon>Myricaceae</taxon>
        <taxon>Morella</taxon>
    </lineage>
</organism>